<evidence type="ECO:0000313" key="1">
    <source>
        <dbReference type="EMBL" id="ABU74920.1"/>
    </source>
</evidence>
<dbReference type="AlphaFoldDB" id="A7N812"/>
<sequence>MENDALDHLSEGQTPLLYNKSEQTFPSLHDISVDKLYKHHDHRFGTFLIIFSET</sequence>
<name>A7N812_VIBC1</name>
<reference evidence="1 2" key="1">
    <citation type="submission" date="2007-08" db="EMBL/GenBank/DDBJ databases">
        <authorList>
            <consortium name="The Vibrio harveyi Genome Sequencing Project"/>
            <person name="Bassler B."/>
            <person name="Clifton S.W."/>
            <person name="Fulton L."/>
            <person name="Delehaunty K."/>
            <person name="Fronick C."/>
            <person name="Harrison M."/>
            <person name="Markivic C."/>
            <person name="Fulton R."/>
            <person name="Tin-Wollam A.-M."/>
            <person name="Shah N."/>
            <person name="Pepin K."/>
            <person name="Nash W."/>
            <person name="Thiruvilangam P."/>
            <person name="Bhonagiri V."/>
            <person name="Waters C."/>
            <person name="Tu K.C."/>
            <person name="Irgon J."/>
            <person name="Wilson R.K."/>
        </authorList>
    </citation>
    <scope>NUCLEOTIDE SEQUENCE [LARGE SCALE GENOMIC DNA]</scope>
    <source>
        <strain evidence="2">ATCC BAA-1116 / BB120</strain>
    </source>
</reference>
<gene>
    <name evidence="1" type="ordered locus">VIBHAR_07047</name>
</gene>
<dbReference type="KEGG" id="vha:VIBHAR_07047"/>
<organism evidence="1 2">
    <name type="scientific">Vibrio campbellii (strain ATCC BAA-1116)</name>
    <dbReference type="NCBI Taxonomy" id="2902295"/>
    <lineage>
        <taxon>Bacteria</taxon>
        <taxon>Pseudomonadati</taxon>
        <taxon>Pseudomonadota</taxon>
        <taxon>Gammaproteobacteria</taxon>
        <taxon>Vibrionales</taxon>
        <taxon>Vibrionaceae</taxon>
        <taxon>Vibrio</taxon>
    </lineage>
</organism>
<dbReference type="EMBL" id="CP000790">
    <property type="protein sequence ID" value="ABU74920.1"/>
    <property type="molecule type" value="Genomic_DNA"/>
</dbReference>
<protein>
    <submittedName>
        <fullName evidence="1">Uncharacterized protein</fullName>
    </submittedName>
</protein>
<dbReference type="Proteomes" id="UP000008152">
    <property type="component" value="Chromosome II"/>
</dbReference>
<evidence type="ECO:0000313" key="2">
    <source>
        <dbReference type="Proteomes" id="UP000008152"/>
    </source>
</evidence>
<accession>A7N812</accession>
<proteinExistence type="predicted"/>
<dbReference type="PATRIC" id="fig|338187.25.peg.5509"/>